<comment type="caution">
    <text evidence="1">The sequence shown here is derived from an EMBL/GenBank/DDBJ whole genome shotgun (WGS) entry which is preliminary data.</text>
</comment>
<evidence type="ECO:0000313" key="2">
    <source>
        <dbReference type="Proteomes" id="UP000526125"/>
    </source>
</evidence>
<evidence type="ECO:0000313" key="1">
    <source>
        <dbReference type="EMBL" id="NUU78017.1"/>
    </source>
</evidence>
<dbReference type="Proteomes" id="UP000526125">
    <property type="component" value="Unassembled WGS sequence"/>
</dbReference>
<keyword evidence="2" id="KW-1185">Reference proteome</keyword>
<dbReference type="PROSITE" id="PS51257">
    <property type="entry name" value="PROKAR_LIPOPROTEIN"/>
    <property type="match status" value="1"/>
</dbReference>
<organism evidence="1 2">
    <name type="scientific">Paenibacillus xylanilyticus</name>
    <dbReference type="NCBI Taxonomy" id="248903"/>
    <lineage>
        <taxon>Bacteria</taxon>
        <taxon>Bacillati</taxon>
        <taxon>Bacillota</taxon>
        <taxon>Bacilli</taxon>
        <taxon>Bacillales</taxon>
        <taxon>Paenibacillaceae</taxon>
        <taxon>Paenibacillus</taxon>
    </lineage>
</organism>
<evidence type="ECO:0008006" key="3">
    <source>
        <dbReference type="Google" id="ProtNLM"/>
    </source>
</evidence>
<dbReference type="EMBL" id="JABMCB010000197">
    <property type="protein sequence ID" value="NUU78017.1"/>
    <property type="molecule type" value="Genomic_DNA"/>
</dbReference>
<dbReference type="AlphaFoldDB" id="A0A7Y6BZV0"/>
<gene>
    <name evidence="1" type="ORF">HP552_22660</name>
</gene>
<proteinExistence type="predicted"/>
<name>A0A7Y6BZV0_9BACL</name>
<reference evidence="1 2" key="1">
    <citation type="submission" date="2020-05" db="EMBL/GenBank/DDBJ databases">
        <title>Genome Sequencing of Type Strains.</title>
        <authorList>
            <person name="Lemaire J.F."/>
            <person name="Inderbitzin P."/>
            <person name="Gregorio O.A."/>
            <person name="Collins S.B."/>
            <person name="Wespe N."/>
            <person name="Knight-Connoni V."/>
        </authorList>
    </citation>
    <scope>NUCLEOTIDE SEQUENCE [LARGE SCALE GENOMIC DNA]</scope>
    <source>
        <strain evidence="1 2">LMG 21957</strain>
    </source>
</reference>
<dbReference type="RefSeq" id="WP_175397660.1">
    <property type="nucleotide sequence ID" value="NZ_JABMCB010000197.1"/>
</dbReference>
<protein>
    <recommendedName>
        <fullName evidence="3">DUF1433 domain-containing protein</fullName>
    </recommendedName>
</protein>
<accession>A0A7Y6BZV0</accession>
<sequence length="105" mass="12143">MIHKKYLIFIFLMISIFVFTGCTSDEQKDTIQKAQQVSLAYFKENYGVDVQFTEHKFLPADLSHNVSLSGHIENNKETEVTILVNYDTFEVKNAIVPKELLDLKK</sequence>